<dbReference type="GO" id="GO:0016624">
    <property type="term" value="F:oxidoreductase activity, acting on the aldehyde or oxo group of donors, disulfide as acceptor"/>
    <property type="evidence" value="ECO:0007669"/>
    <property type="project" value="InterPro"/>
</dbReference>
<dbReference type="STRING" id="215637.A0A4P9ZRX4"/>
<name>A0A4P9ZRX4_9FUNG</name>
<protein>
    <submittedName>
        <fullName evidence="5">Thiamine diphosphate-binding protein</fullName>
    </submittedName>
</protein>
<evidence type="ECO:0000313" key="5">
    <source>
        <dbReference type="EMBL" id="RKP35210.1"/>
    </source>
</evidence>
<keyword evidence="4" id="KW-0786">Thiamine pyrophosphate</keyword>
<dbReference type="Proteomes" id="UP000268162">
    <property type="component" value="Unassembled WGS sequence"/>
</dbReference>
<dbReference type="InterPro" id="IPR029061">
    <property type="entry name" value="THDP-binding"/>
</dbReference>
<proteinExistence type="inferred from homology"/>
<sequence length="384" mass="42964">MLLGQFRTTRCRPGLTSRPLLRFPQRPLLAATVLRPNPSAIPLVNIRGYHDEGAYGYRQPKPHGWTDYSESEIANRIEHSRLVRLINAFRDHGHKAAQLDPLGMAPNRVVPELDPARYGLHDMDEVISLKGLMYCPNPASPDNAPLAEASLKTIIQNLRRTYCDKIAFEFNHIPDTGERRWLNHLVESFDRKPFEPQQQRRIFELLARSEVFDHFMQKKFGQVKRYGLEGAESMMVALDQLFYHSNVQGIEGVVLCMAHRGRLNLLTDLLQLSPTVLFHKVKGNSEFPPNVPATGDVLSHLTNDPNLDYGTDTPLHVSMLPNPSHLEAVNPVAMGKARAKQLDRFNLLGGEAAAAGCSLGDRVMCVQLHGDAAFTGQGVVMETL</sequence>
<comment type="cofactor">
    <cofactor evidence="1">
        <name>thiamine diphosphate</name>
        <dbReference type="ChEBI" id="CHEBI:58937"/>
    </cofactor>
</comment>
<dbReference type="PANTHER" id="PTHR23152">
    <property type="entry name" value="2-OXOGLUTARATE DEHYDROGENASE"/>
    <property type="match status" value="1"/>
</dbReference>
<evidence type="ECO:0000256" key="1">
    <source>
        <dbReference type="ARBA" id="ARBA00001964"/>
    </source>
</evidence>
<evidence type="ECO:0000256" key="2">
    <source>
        <dbReference type="ARBA" id="ARBA00006936"/>
    </source>
</evidence>
<organism evidence="5 6">
    <name type="scientific">Dimargaris cristalligena</name>
    <dbReference type="NCBI Taxonomy" id="215637"/>
    <lineage>
        <taxon>Eukaryota</taxon>
        <taxon>Fungi</taxon>
        <taxon>Fungi incertae sedis</taxon>
        <taxon>Zoopagomycota</taxon>
        <taxon>Kickxellomycotina</taxon>
        <taxon>Dimargaritomycetes</taxon>
        <taxon>Dimargaritales</taxon>
        <taxon>Dimargaritaceae</taxon>
        <taxon>Dimargaris</taxon>
    </lineage>
</organism>
<dbReference type="SUPFAM" id="SSF52518">
    <property type="entry name" value="Thiamin diphosphate-binding fold (THDP-binding)"/>
    <property type="match status" value="1"/>
</dbReference>
<dbReference type="GO" id="GO:0030976">
    <property type="term" value="F:thiamine pyrophosphate binding"/>
    <property type="evidence" value="ECO:0007669"/>
    <property type="project" value="InterPro"/>
</dbReference>
<dbReference type="AlphaFoldDB" id="A0A4P9ZRX4"/>
<evidence type="ECO:0000256" key="4">
    <source>
        <dbReference type="ARBA" id="ARBA00023052"/>
    </source>
</evidence>
<dbReference type="PANTHER" id="PTHR23152:SF4">
    <property type="entry name" value="2-OXOADIPATE DEHYDROGENASE COMPLEX COMPONENT E1"/>
    <property type="match status" value="1"/>
</dbReference>
<accession>A0A4P9ZRX4</accession>
<keyword evidence="6" id="KW-1185">Reference proteome</keyword>
<dbReference type="Gene3D" id="1.10.287.1150">
    <property type="entry name" value="TPP helical domain"/>
    <property type="match status" value="1"/>
</dbReference>
<gene>
    <name evidence="5" type="ORF">BJ085DRAFT_36309</name>
</gene>
<dbReference type="Gene3D" id="3.40.50.970">
    <property type="match status" value="1"/>
</dbReference>
<reference evidence="6" key="1">
    <citation type="journal article" date="2018" name="Nat. Microbiol.">
        <title>Leveraging single-cell genomics to expand the fungal tree of life.</title>
        <authorList>
            <person name="Ahrendt S.R."/>
            <person name="Quandt C.A."/>
            <person name="Ciobanu D."/>
            <person name="Clum A."/>
            <person name="Salamov A."/>
            <person name="Andreopoulos B."/>
            <person name="Cheng J.F."/>
            <person name="Woyke T."/>
            <person name="Pelin A."/>
            <person name="Henrissat B."/>
            <person name="Reynolds N.K."/>
            <person name="Benny G.L."/>
            <person name="Smith M.E."/>
            <person name="James T.Y."/>
            <person name="Grigoriev I.V."/>
        </authorList>
    </citation>
    <scope>NUCLEOTIDE SEQUENCE [LARGE SCALE GENOMIC DNA]</scope>
    <source>
        <strain evidence="6">RSA 468</strain>
    </source>
</reference>
<dbReference type="EMBL" id="ML002931">
    <property type="protein sequence ID" value="RKP35210.1"/>
    <property type="molecule type" value="Genomic_DNA"/>
</dbReference>
<dbReference type="InterPro" id="IPR011603">
    <property type="entry name" value="2oxoglutarate_DH_E1"/>
</dbReference>
<evidence type="ECO:0000313" key="6">
    <source>
        <dbReference type="Proteomes" id="UP000268162"/>
    </source>
</evidence>
<keyword evidence="3" id="KW-0560">Oxidoreductase</keyword>
<evidence type="ECO:0000256" key="3">
    <source>
        <dbReference type="ARBA" id="ARBA00023002"/>
    </source>
</evidence>
<feature type="non-terminal residue" evidence="5">
    <location>
        <position position="384"/>
    </location>
</feature>
<comment type="similarity">
    <text evidence="2">Belongs to the alpha-ketoglutarate dehydrogenase family.</text>
</comment>